<dbReference type="Proteomes" id="UP000070700">
    <property type="component" value="Unassembled WGS sequence"/>
</dbReference>
<gene>
    <name evidence="1" type="ORF">LY89DRAFT_678991</name>
</gene>
<sequence length="260" mass="29017">MSSLSQNDISAIGGVLALRSHDKIVDLDELVARTDDSIENLLGNSEIYGIDANRFIAHVNSEEEDHHIKSLEKTTTSMKDTSPAGDSLGPHYFGGAEASGPIEDCGNSSTELGHWREYLDDFPEESLSPVQMSTSESVSEGDEELNENIFGMYYGEAPTYDYLEDWAAVSISDRDLVAAQTNMRIDESFVEISAPSETHVASLDSWIDWIDWSKAQVASSESWMDWAEWSKLLDDQISNEKEIKEAAKGMQKKSNWWCKD</sequence>
<dbReference type="InParanoid" id="A0A132B1C3"/>
<dbReference type="GeneID" id="28823513"/>
<organism evidence="1 2">
    <name type="scientific">Mollisia scopiformis</name>
    <name type="common">Conifer needle endophyte fungus</name>
    <name type="synonym">Phialocephala scopiformis</name>
    <dbReference type="NCBI Taxonomy" id="149040"/>
    <lineage>
        <taxon>Eukaryota</taxon>
        <taxon>Fungi</taxon>
        <taxon>Dikarya</taxon>
        <taxon>Ascomycota</taxon>
        <taxon>Pezizomycotina</taxon>
        <taxon>Leotiomycetes</taxon>
        <taxon>Helotiales</taxon>
        <taxon>Mollisiaceae</taxon>
        <taxon>Mollisia</taxon>
    </lineage>
</organism>
<evidence type="ECO:0000313" key="2">
    <source>
        <dbReference type="Proteomes" id="UP000070700"/>
    </source>
</evidence>
<keyword evidence="2" id="KW-1185">Reference proteome</keyword>
<dbReference type="AlphaFoldDB" id="A0A132B1C3"/>
<reference evidence="1 2" key="1">
    <citation type="submission" date="2015-10" db="EMBL/GenBank/DDBJ databases">
        <title>Full genome of DAOMC 229536 Phialocephala scopiformis, a fungal endophyte of spruce producing the potent anti-insectan compound rugulosin.</title>
        <authorList>
            <consortium name="DOE Joint Genome Institute"/>
            <person name="Walker A.K."/>
            <person name="Frasz S.L."/>
            <person name="Seifert K.A."/>
            <person name="Miller J.D."/>
            <person name="Mondo S.J."/>
            <person name="Labutti K."/>
            <person name="Lipzen A."/>
            <person name="Dockter R."/>
            <person name="Kennedy M."/>
            <person name="Grigoriev I.V."/>
            <person name="Spatafora J.W."/>
        </authorList>
    </citation>
    <scope>NUCLEOTIDE SEQUENCE [LARGE SCALE GENOMIC DNA]</scope>
    <source>
        <strain evidence="1 2">CBS 120377</strain>
    </source>
</reference>
<dbReference type="RefSeq" id="XP_018060530.1">
    <property type="nucleotide sequence ID" value="XM_018213787.1"/>
</dbReference>
<evidence type="ECO:0000313" key="1">
    <source>
        <dbReference type="EMBL" id="KUJ06175.1"/>
    </source>
</evidence>
<protein>
    <submittedName>
        <fullName evidence="1">Uncharacterized protein</fullName>
    </submittedName>
</protein>
<name>A0A132B1C3_MOLSC</name>
<proteinExistence type="predicted"/>
<dbReference type="OrthoDB" id="3550754at2759"/>
<dbReference type="KEGG" id="psco:LY89DRAFT_678991"/>
<accession>A0A132B1C3</accession>
<dbReference type="EMBL" id="KQ947453">
    <property type="protein sequence ID" value="KUJ06175.1"/>
    <property type="molecule type" value="Genomic_DNA"/>
</dbReference>